<feature type="region of interest" description="Disordered" evidence="1">
    <location>
        <begin position="1"/>
        <end position="23"/>
    </location>
</feature>
<accession>A0A0X3BL90</accession>
<proteinExistence type="predicted"/>
<name>A0A0X3BL90_9EURY</name>
<evidence type="ECO:0000259" key="2">
    <source>
        <dbReference type="Pfam" id="PF03190"/>
    </source>
</evidence>
<dbReference type="SUPFAM" id="SSF52833">
    <property type="entry name" value="Thioredoxin-like"/>
    <property type="match status" value="1"/>
</dbReference>
<dbReference type="AlphaFoldDB" id="A0A0X3BL90"/>
<dbReference type="PANTHER" id="PTHR42899">
    <property type="entry name" value="SPERMATOGENESIS-ASSOCIATED PROTEIN 20"/>
    <property type="match status" value="1"/>
</dbReference>
<dbReference type="InterPro" id="IPR024705">
    <property type="entry name" value="Ssp411"/>
</dbReference>
<evidence type="ECO:0000313" key="4">
    <source>
        <dbReference type="Proteomes" id="UP000069850"/>
    </source>
</evidence>
<protein>
    <recommendedName>
        <fullName evidence="2">Spermatogenesis-associated protein 20-like TRX domain-containing protein</fullName>
    </recommendedName>
</protein>
<dbReference type="PANTHER" id="PTHR42899:SF1">
    <property type="entry name" value="SPERMATOGENESIS-ASSOCIATED PROTEIN 20"/>
    <property type="match status" value="1"/>
</dbReference>
<evidence type="ECO:0000313" key="3">
    <source>
        <dbReference type="EMBL" id="CVK32916.1"/>
    </source>
</evidence>
<dbReference type="GO" id="GO:0005975">
    <property type="term" value="P:carbohydrate metabolic process"/>
    <property type="evidence" value="ECO:0007669"/>
    <property type="project" value="InterPro"/>
</dbReference>
<dbReference type="InterPro" id="IPR012341">
    <property type="entry name" value="6hp_glycosidase-like_sf"/>
</dbReference>
<gene>
    <name evidence="3" type="ORF">MMAB1_1703</name>
</gene>
<dbReference type="InterPro" id="IPR008928">
    <property type="entry name" value="6-hairpin_glycosidase_sf"/>
</dbReference>
<dbReference type="KEGG" id="mema:MMAB1_1703"/>
<dbReference type="OrthoDB" id="28016at2157"/>
<dbReference type="GeneID" id="27137505"/>
<dbReference type="PIRSF" id="PIRSF006402">
    <property type="entry name" value="UCP006402_thioredoxin"/>
    <property type="match status" value="1"/>
</dbReference>
<feature type="domain" description="Spermatogenesis-associated protein 20-like TRX" evidence="2">
    <location>
        <begin position="22"/>
        <end position="185"/>
    </location>
</feature>
<dbReference type="Pfam" id="PF03190">
    <property type="entry name" value="Thioredox_DsbH"/>
    <property type="match status" value="1"/>
</dbReference>
<dbReference type="EMBL" id="LT158599">
    <property type="protein sequence ID" value="CVK32916.1"/>
    <property type="molecule type" value="Genomic_DNA"/>
</dbReference>
<dbReference type="InterPro" id="IPR036249">
    <property type="entry name" value="Thioredoxin-like_sf"/>
</dbReference>
<reference evidence="3 4" key="1">
    <citation type="submission" date="2016-01" db="EMBL/GenBank/DDBJ databases">
        <authorList>
            <person name="Manzoor S."/>
        </authorList>
    </citation>
    <scope>NUCLEOTIDE SEQUENCE [LARGE SCALE GENOMIC DNA]</scope>
    <source>
        <strain evidence="3">Methanoculleus sp MAB1</strain>
    </source>
</reference>
<dbReference type="Gene3D" id="3.40.30.10">
    <property type="entry name" value="Glutaredoxin"/>
    <property type="match status" value="1"/>
</dbReference>
<evidence type="ECO:0000256" key="1">
    <source>
        <dbReference type="SAM" id="MobiDB-lite"/>
    </source>
</evidence>
<dbReference type="Gene3D" id="1.50.10.10">
    <property type="match status" value="2"/>
</dbReference>
<organism evidence="3 4">
    <name type="scientific">Methanoculleus bourgensis</name>
    <dbReference type="NCBI Taxonomy" id="83986"/>
    <lineage>
        <taxon>Archaea</taxon>
        <taxon>Methanobacteriati</taxon>
        <taxon>Methanobacteriota</taxon>
        <taxon>Stenosarchaea group</taxon>
        <taxon>Methanomicrobia</taxon>
        <taxon>Methanomicrobiales</taxon>
        <taxon>Methanomicrobiaceae</taxon>
        <taxon>Methanoculleus</taxon>
    </lineage>
</organism>
<dbReference type="CDD" id="cd02955">
    <property type="entry name" value="SSP411"/>
    <property type="match status" value="1"/>
</dbReference>
<dbReference type="RefSeq" id="WP_083531437.1">
    <property type="nucleotide sequence ID" value="NZ_LT158599.1"/>
</dbReference>
<dbReference type="SUPFAM" id="SSF48208">
    <property type="entry name" value="Six-hairpin glycosidases"/>
    <property type="match status" value="1"/>
</dbReference>
<dbReference type="InterPro" id="IPR004879">
    <property type="entry name" value="Ssp411-like_TRX"/>
</dbReference>
<dbReference type="Proteomes" id="UP000069850">
    <property type="component" value="Chromosome 1"/>
</dbReference>
<sequence>MNPARGHDPETPGAPAREESPPNRLIHEQSPYLLQHAYNPVDWYPWGEEAFLRAKEEAKPIFLSIGYSACHWCHVMEEESFADPMVAKLLNDVFVCIKVDREERPDIDQIYIDAAHVLSGVAVGWPLTIFMTHDGRPFFAASYIPKESRYGMTGLVDLIPRISRIWQTRRQELEQTGSRVLEALQSAARTPPGESELSEATLDDAYDTLFRLFDGENGGFGDAPKFPAPHNLIFLLRYGHRTGKTPAYTMVEKTLHAMRRGGIFDHIGWGFHRYATDAEWLVPHFEKMLYDQALLIMAYTEAYLATGREEFARTARETIAYVLREMTDPDGGFYSAEDADSEGVEGKFYIWTKAGILQVLGEEDGERFSRIFGVTEPGNYLEQPGARRTGQNVLRLRRPLASWAHEFSMPEEDLAWFVEDARQRLFAAREERVRPAKDDKILTDWNGLMIAALATAARAFDDPEYLAAAEKATAFVLTRLRGPDGRLFHRYRNGKAGIPATLDDYAFMLWALIEVYEASFAPGYLRTAVELARDLSARYWDCDHGGFFFTPDDVEISVRQKPVFDGATPSGNSVAMYALFLLGRMTANLEFEEMANRIRRVFADTVRESPIAYSYFLTGLEFMLGPNVEVIISGVRDAEDTRAMIQAIRSRYTPDAVVIFRPSDEEEPEITKVAGFTRDIVTIEGKATAYVCTNYACDIPVTDIDEMLRLMRTTLKPPEPVI</sequence>